<reference evidence="1" key="1">
    <citation type="submission" date="2020-04" db="EMBL/GenBank/DDBJ databases">
        <authorList>
            <person name="Alioto T."/>
            <person name="Alioto T."/>
            <person name="Gomez Garrido J."/>
        </authorList>
    </citation>
    <scope>NUCLEOTIDE SEQUENCE</scope>
    <source>
        <strain evidence="1">A484AB</strain>
    </source>
</reference>
<sequence length="77" mass="9019">MPQPTDVPSVKRFLGMVNYLSKFLPNISTITEPLRQLEAKDVEWHWDENQQNAFEEIKKLISHHMSPCPTLLRCRQG</sequence>
<dbReference type="AlphaFoldDB" id="A0A7D9EJ68"/>
<dbReference type="PANTHER" id="PTHR37984:SF8">
    <property type="entry name" value="CCHC-TYPE DOMAIN-CONTAINING PROTEIN"/>
    <property type="match status" value="1"/>
</dbReference>
<dbReference type="PANTHER" id="PTHR37984">
    <property type="entry name" value="PROTEIN CBG26694"/>
    <property type="match status" value="1"/>
</dbReference>
<evidence type="ECO:0000313" key="1">
    <source>
        <dbReference type="EMBL" id="CAB4009636.1"/>
    </source>
</evidence>
<dbReference type="OrthoDB" id="427924at2759"/>
<comment type="caution">
    <text evidence="1">The sequence shown here is derived from an EMBL/GenBank/DDBJ whole genome shotgun (WGS) entry which is preliminary data.</text>
</comment>
<gene>
    <name evidence="1" type="ORF">PACLA_8A013159</name>
</gene>
<accession>A0A7D9EJ68</accession>
<dbReference type="InterPro" id="IPR050951">
    <property type="entry name" value="Retrovirus_Pol_polyprotein"/>
</dbReference>
<feature type="non-terminal residue" evidence="1">
    <location>
        <position position="77"/>
    </location>
</feature>
<protein>
    <submittedName>
        <fullName evidence="1">Uncharacterized protein</fullName>
    </submittedName>
</protein>
<dbReference type="InterPro" id="IPR043128">
    <property type="entry name" value="Rev_trsase/Diguanyl_cyclase"/>
</dbReference>
<keyword evidence="2" id="KW-1185">Reference proteome</keyword>
<dbReference type="InterPro" id="IPR043502">
    <property type="entry name" value="DNA/RNA_pol_sf"/>
</dbReference>
<dbReference type="Gene3D" id="3.30.70.270">
    <property type="match status" value="1"/>
</dbReference>
<organism evidence="1 2">
    <name type="scientific">Paramuricea clavata</name>
    <name type="common">Red gorgonian</name>
    <name type="synonym">Violescent sea-whip</name>
    <dbReference type="NCBI Taxonomy" id="317549"/>
    <lineage>
        <taxon>Eukaryota</taxon>
        <taxon>Metazoa</taxon>
        <taxon>Cnidaria</taxon>
        <taxon>Anthozoa</taxon>
        <taxon>Octocorallia</taxon>
        <taxon>Malacalcyonacea</taxon>
        <taxon>Plexauridae</taxon>
        <taxon>Paramuricea</taxon>
    </lineage>
</organism>
<dbReference type="EMBL" id="CACRXK020006521">
    <property type="protein sequence ID" value="CAB4009636.1"/>
    <property type="molecule type" value="Genomic_DNA"/>
</dbReference>
<evidence type="ECO:0000313" key="2">
    <source>
        <dbReference type="Proteomes" id="UP001152795"/>
    </source>
</evidence>
<dbReference type="FunFam" id="3.30.70.270:FF:000023">
    <property type="entry name" value="Pol"/>
    <property type="match status" value="1"/>
</dbReference>
<dbReference type="Proteomes" id="UP001152795">
    <property type="component" value="Unassembled WGS sequence"/>
</dbReference>
<proteinExistence type="predicted"/>
<dbReference type="SUPFAM" id="SSF56672">
    <property type="entry name" value="DNA/RNA polymerases"/>
    <property type="match status" value="1"/>
</dbReference>
<name>A0A7D9EJ68_PARCT</name>